<dbReference type="RefSeq" id="WP_105861122.1">
    <property type="nucleotide sequence ID" value="NZ_PUEJ01000002.1"/>
</dbReference>
<dbReference type="InterPro" id="IPR001851">
    <property type="entry name" value="ABC_transp_permease"/>
</dbReference>
<evidence type="ECO:0000313" key="13">
    <source>
        <dbReference type="Proteomes" id="UP000237682"/>
    </source>
</evidence>
<comment type="function">
    <text evidence="9">Part of the ABC transporter complex LsrABCD involved in autoinducer 2 (AI-2) import. Probably responsible for the translocation of the substrate across the membrane.</text>
</comment>
<keyword evidence="3" id="KW-0813">Transport</keyword>
<dbReference type="CDD" id="cd06579">
    <property type="entry name" value="TM_PBP1_transp_AraH_like"/>
    <property type="match status" value="1"/>
</dbReference>
<dbReference type="AlphaFoldDB" id="A0A2S9QHD5"/>
<dbReference type="OrthoDB" id="7284468at2"/>
<dbReference type="Pfam" id="PF02653">
    <property type="entry name" value="BPD_transp_2"/>
    <property type="match status" value="1"/>
</dbReference>
<feature type="transmembrane region" description="Helical" evidence="11">
    <location>
        <begin position="254"/>
        <end position="275"/>
    </location>
</feature>
<comment type="caution">
    <text evidence="12">The sequence shown here is derived from an EMBL/GenBank/DDBJ whole genome shotgun (WGS) entry which is preliminary data.</text>
</comment>
<evidence type="ECO:0000256" key="9">
    <source>
        <dbReference type="ARBA" id="ARBA00025439"/>
    </source>
</evidence>
<organism evidence="12 13">
    <name type="scientific">Labrys okinawensis</name>
    <dbReference type="NCBI Taxonomy" id="346911"/>
    <lineage>
        <taxon>Bacteria</taxon>
        <taxon>Pseudomonadati</taxon>
        <taxon>Pseudomonadota</taxon>
        <taxon>Alphaproteobacteria</taxon>
        <taxon>Hyphomicrobiales</taxon>
        <taxon>Xanthobacteraceae</taxon>
        <taxon>Labrys</taxon>
    </lineage>
</organism>
<evidence type="ECO:0000256" key="3">
    <source>
        <dbReference type="ARBA" id="ARBA00022448"/>
    </source>
</evidence>
<feature type="transmembrane region" description="Helical" evidence="11">
    <location>
        <begin position="63"/>
        <end position="93"/>
    </location>
</feature>
<evidence type="ECO:0000256" key="4">
    <source>
        <dbReference type="ARBA" id="ARBA00022475"/>
    </source>
</evidence>
<feature type="transmembrane region" description="Helical" evidence="11">
    <location>
        <begin position="282"/>
        <end position="300"/>
    </location>
</feature>
<dbReference type="PANTHER" id="PTHR32196">
    <property type="entry name" value="ABC TRANSPORTER PERMEASE PROTEIN YPHD-RELATED-RELATED"/>
    <property type="match status" value="1"/>
</dbReference>
<proteinExistence type="predicted"/>
<evidence type="ECO:0000313" key="12">
    <source>
        <dbReference type="EMBL" id="PRH88776.1"/>
    </source>
</evidence>
<evidence type="ECO:0000256" key="1">
    <source>
        <dbReference type="ARBA" id="ARBA00004651"/>
    </source>
</evidence>
<gene>
    <name evidence="12" type="ORF">C5L14_06030</name>
</gene>
<comment type="subunit">
    <text evidence="2">The complex is composed of two ATP-binding proteins (LsrA), two transmembrane proteins (LsrC and LsrD) and a solute-binding protein (LsrB).</text>
</comment>
<dbReference type="GO" id="GO:0022857">
    <property type="term" value="F:transmembrane transporter activity"/>
    <property type="evidence" value="ECO:0007669"/>
    <property type="project" value="InterPro"/>
</dbReference>
<evidence type="ECO:0000256" key="7">
    <source>
        <dbReference type="ARBA" id="ARBA00022989"/>
    </source>
</evidence>
<accession>A0A2S9QHD5</accession>
<keyword evidence="4" id="KW-1003">Cell membrane</keyword>
<evidence type="ECO:0000256" key="5">
    <source>
        <dbReference type="ARBA" id="ARBA00022519"/>
    </source>
</evidence>
<evidence type="ECO:0000256" key="6">
    <source>
        <dbReference type="ARBA" id="ARBA00022692"/>
    </source>
</evidence>
<comment type="subcellular location">
    <subcellularLocation>
        <location evidence="1">Cell membrane</location>
        <topology evidence="1">Multi-pass membrane protein</topology>
    </subcellularLocation>
</comment>
<keyword evidence="13" id="KW-1185">Reference proteome</keyword>
<feature type="transmembrane region" description="Helical" evidence="11">
    <location>
        <begin position="105"/>
        <end position="125"/>
    </location>
</feature>
<evidence type="ECO:0000256" key="11">
    <source>
        <dbReference type="SAM" id="Phobius"/>
    </source>
</evidence>
<keyword evidence="6 11" id="KW-0812">Transmembrane</keyword>
<keyword evidence="5" id="KW-0997">Cell inner membrane</keyword>
<sequence>MTDTARYQVLDRAPRALADRLLRWETILCLLLAAVIVVNALGSPYFLDLYNLSDMTQNFSEKAIIALGMALLILTREIDLSVAAIVALASLAIGYGAQAGYGPGVLIAIGLGVGIICGAFNGWLVTGFGLPSIVVTIGTMSLYRGIAQVVLGDQAITTYPEEYTNLAQLYIIQEPPLYLAFILFLALAVLFTVVVHYTVWGRMLYAIGNNPVAARFSGIPVNRIRFLIFVLTGLLAGLASALLTARIGSTRPNIALGWELEVVTMVVLGGISIAGGSGTMPGVVIAVFVLGLTTFGLTLINVPGIVIAVILGVLLVAAIALPIIVRRILGLRV</sequence>
<dbReference type="PANTHER" id="PTHR32196:SF71">
    <property type="entry name" value="AUTOINDUCER 2 IMPORT SYSTEM PERMEASE PROTEIN LSRD"/>
    <property type="match status" value="1"/>
</dbReference>
<feature type="transmembrane region" description="Helical" evidence="11">
    <location>
        <begin position="21"/>
        <end position="43"/>
    </location>
</feature>
<reference evidence="12 13" key="1">
    <citation type="submission" date="2018-02" db="EMBL/GenBank/DDBJ databases">
        <title>Whole genome sequencing of endophytic bacterium.</title>
        <authorList>
            <person name="Eedara R."/>
            <person name="Podile A.R."/>
        </authorList>
    </citation>
    <scope>NUCLEOTIDE SEQUENCE [LARGE SCALE GENOMIC DNA]</scope>
    <source>
        <strain evidence="12 13">RP1T</strain>
    </source>
</reference>
<evidence type="ECO:0000256" key="10">
    <source>
        <dbReference type="ARBA" id="ARBA00039381"/>
    </source>
</evidence>
<name>A0A2S9QHD5_9HYPH</name>
<dbReference type="Proteomes" id="UP000237682">
    <property type="component" value="Unassembled WGS sequence"/>
</dbReference>
<keyword evidence="8 11" id="KW-0472">Membrane</keyword>
<protein>
    <recommendedName>
        <fullName evidence="10">Autoinducer 2 import system permease protein LsrD</fullName>
    </recommendedName>
</protein>
<evidence type="ECO:0000256" key="2">
    <source>
        <dbReference type="ARBA" id="ARBA00011262"/>
    </source>
</evidence>
<feature type="transmembrane region" description="Helical" evidence="11">
    <location>
        <begin position="177"/>
        <end position="205"/>
    </location>
</feature>
<dbReference type="GO" id="GO:0005886">
    <property type="term" value="C:plasma membrane"/>
    <property type="evidence" value="ECO:0007669"/>
    <property type="project" value="UniProtKB-SubCell"/>
</dbReference>
<feature type="transmembrane region" description="Helical" evidence="11">
    <location>
        <begin position="226"/>
        <end position="248"/>
    </location>
</feature>
<keyword evidence="7 11" id="KW-1133">Transmembrane helix</keyword>
<evidence type="ECO:0000256" key="8">
    <source>
        <dbReference type="ARBA" id="ARBA00023136"/>
    </source>
</evidence>
<dbReference type="EMBL" id="PUEJ01000002">
    <property type="protein sequence ID" value="PRH88776.1"/>
    <property type="molecule type" value="Genomic_DNA"/>
</dbReference>
<feature type="transmembrane region" description="Helical" evidence="11">
    <location>
        <begin position="306"/>
        <end position="325"/>
    </location>
</feature>